<proteinExistence type="predicted"/>
<accession>A0A6H5IKT1</accession>
<dbReference type="Proteomes" id="UP000479190">
    <property type="component" value="Unassembled WGS sequence"/>
</dbReference>
<evidence type="ECO:0000256" key="1">
    <source>
        <dbReference type="SAM" id="MobiDB-lite"/>
    </source>
</evidence>
<dbReference type="AlphaFoldDB" id="A0A6H5IKT1"/>
<feature type="region of interest" description="Disordered" evidence="1">
    <location>
        <begin position="1"/>
        <end position="22"/>
    </location>
</feature>
<protein>
    <submittedName>
        <fullName evidence="2">Uncharacterized protein</fullName>
    </submittedName>
</protein>
<dbReference type="EMBL" id="CADCXV010000851">
    <property type="protein sequence ID" value="CAB0037380.1"/>
    <property type="molecule type" value="Genomic_DNA"/>
</dbReference>
<reference evidence="2 3" key="1">
    <citation type="submission" date="2020-02" db="EMBL/GenBank/DDBJ databases">
        <authorList>
            <person name="Ferguson B K."/>
        </authorList>
    </citation>
    <scope>NUCLEOTIDE SEQUENCE [LARGE SCALE GENOMIC DNA]</scope>
</reference>
<gene>
    <name evidence="2" type="ORF">TBRA_LOCUS9210</name>
</gene>
<evidence type="ECO:0000313" key="2">
    <source>
        <dbReference type="EMBL" id="CAB0037380.1"/>
    </source>
</evidence>
<evidence type="ECO:0000313" key="3">
    <source>
        <dbReference type="Proteomes" id="UP000479190"/>
    </source>
</evidence>
<name>A0A6H5IKT1_9HYME</name>
<sequence length="192" mass="20521">MEALHARTIVDMSSSPRSSEKPDRMFIAETTSAKQSPSKVRALNLRLPIGGRLTLWFSSRKISNTMAWWSLPVSKTPCGLNLGNELPCAPAPNTDAPQLNGFSSQLVRQSDDGGLGPRPRSLISIAVTGVRAVSEPSSPLALFSFRPSSPGLTQALSSRSSSSPPALRRTLLTLLTESCSVGSDLRSFRISA</sequence>
<keyword evidence="3" id="KW-1185">Reference proteome</keyword>
<organism evidence="2 3">
    <name type="scientific">Trichogramma brassicae</name>
    <dbReference type="NCBI Taxonomy" id="86971"/>
    <lineage>
        <taxon>Eukaryota</taxon>
        <taxon>Metazoa</taxon>
        <taxon>Ecdysozoa</taxon>
        <taxon>Arthropoda</taxon>
        <taxon>Hexapoda</taxon>
        <taxon>Insecta</taxon>
        <taxon>Pterygota</taxon>
        <taxon>Neoptera</taxon>
        <taxon>Endopterygota</taxon>
        <taxon>Hymenoptera</taxon>
        <taxon>Apocrita</taxon>
        <taxon>Proctotrupomorpha</taxon>
        <taxon>Chalcidoidea</taxon>
        <taxon>Trichogrammatidae</taxon>
        <taxon>Trichogramma</taxon>
    </lineage>
</organism>